<protein>
    <submittedName>
        <fullName evidence="2">Uncharacterized protein</fullName>
    </submittedName>
</protein>
<gene>
    <name evidence="2" type="ORF">WN944_028158</name>
</gene>
<evidence type="ECO:0000313" key="3">
    <source>
        <dbReference type="Proteomes" id="UP001428341"/>
    </source>
</evidence>
<name>A0AAP0LJU3_9ROSI</name>
<accession>A0AAP0LJU3</accession>
<reference evidence="2 3" key="1">
    <citation type="submission" date="2024-05" db="EMBL/GenBank/DDBJ databases">
        <title>Haplotype-resolved chromosome-level genome assembly of Huyou (Citrus changshanensis).</title>
        <authorList>
            <person name="Miao C."/>
            <person name="Chen W."/>
            <person name="Wu Y."/>
            <person name="Wang L."/>
            <person name="Zhao S."/>
            <person name="Grierson D."/>
            <person name="Xu C."/>
            <person name="Chen K."/>
        </authorList>
    </citation>
    <scope>NUCLEOTIDE SEQUENCE [LARGE SCALE GENOMIC DNA]</scope>
    <source>
        <strain evidence="2">01-14</strain>
        <tissue evidence="2">Leaf</tissue>
    </source>
</reference>
<feature type="region of interest" description="Disordered" evidence="1">
    <location>
        <begin position="41"/>
        <end position="60"/>
    </location>
</feature>
<comment type="caution">
    <text evidence="2">The sequence shown here is derived from an EMBL/GenBank/DDBJ whole genome shotgun (WGS) entry which is preliminary data.</text>
</comment>
<evidence type="ECO:0000313" key="2">
    <source>
        <dbReference type="EMBL" id="KAK9176145.1"/>
    </source>
</evidence>
<organism evidence="2 3">
    <name type="scientific">Citrus x changshan-huyou</name>
    <dbReference type="NCBI Taxonomy" id="2935761"/>
    <lineage>
        <taxon>Eukaryota</taxon>
        <taxon>Viridiplantae</taxon>
        <taxon>Streptophyta</taxon>
        <taxon>Embryophyta</taxon>
        <taxon>Tracheophyta</taxon>
        <taxon>Spermatophyta</taxon>
        <taxon>Magnoliopsida</taxon>
        <taxon>eudicotyledons</taxon>
        <taxon>Gunneridae</taxon>
        <taxon>Pentapetalae</taxon>
        <taxon>rosids</taxon>
        <taxon>malvids</taxon>
        <taxon>Sapindales</taxon>
        <taxon>Rutaceae</taxon>
        <taxon>Aurantioideae</taxon>
        <taxon>Citrus</taxon>
    </lineage>
</organism>
<dbReference type="Proteomes" id="UP001428341">
    <property type="component" value="Unassembled WGS sequence"/>
</dbReference>
<evidence type="ECO:0000256" key="1">
    <source>
        <dbReference type="SAM" id="MobiDB-lite"/>
    </source>
</evidence>
<sequence>MKIIFSQQLENKESFNGSVCLHENVDFKLFNGIAEELKPSPFSSGNGAGTETERGFPFSTEKKTCQKRIVSF</sequence>
<dbReference type="AlphaFoldDB" id="A0AAP0LJU3"/>
<keyword evidence="3" id="KW-1185">Reference proteome</keyword>
<dbReference type="EMBL" id="JBCGBO010000025">
    <property type="protein sequence ID" value="KAK9176145.1"/>
    <property type="molecule type" value="Genomic_DNA"/>
</dbReference>
<proteinExistence type="predicted"/>